<dbReference type="InterPro" id="IPR003231">
    <property type="entry name" value="ACP"/>
</dbReference>
<name>A0A914QH15_9BILA</name>
<dbReference type="InterPro" id="IPR009081">
    <property type="entry name" value="PP-bd_ACP"/>
</dbReference>
<keyword evidence="7" id="KW-0597">Phosphoprotein</keyword>
<sequence length="159" mass="18255">MIFLKKYLFLGDSKILSTLIQTSRIGFTQSARFSAVATANNSNLSGQASRTGIYYNKQQKWNKALEQNRFYSAKQPLSIKTVGERIKLVLSLYDKIDPNKLTMDSDFFKDLGLDSLDHVEIIMAIEDEFGFEIPDGDSDRLKTPKDIFRYICDKEDVYE</sequence>
<dbReference type="HAMAP" id="MF_01217">
    <property type="entry name" value="Acyl_carrier"/>
    <property type="match status" value="1"/>
</dbReference>
<accession>A0A914QH15</accession>
<evidence type="ECO:0000256" key="11">
    <source>
        <dbReference type="ARBA" id="ARBA00023098"/>
    </source>
</evidence>
<evidence type="ECO:0000256" key="3">
    <source>
        <dbReference type="ARBA" id="ARBA00010930"/>
    </source>
</evidence>
<proteinExistence type="inferred from homology"/>
<organism evidence="16 17">
    <name type="scientific">Panagrolaimus davidi</name>
    <dbReference type="NCBI Taxonomy" id="227884"/>
    <lineage>
        <taxon>Eukaryota</taxon>
        <taxon>Metazoa</taxon>
        <taxon>Ecdysozoa</taxon>
        <taxon>Nematoda</taxon>
        <taxon>Chromadorea</taxon>
        <taxon>Rhabditida</taxon>
        <taxon>Tylenchina</taxon>
        <taxon>Panagrolaimomorpha</taxon>
        <taxon>Panagrolaimoidea</taxon>
        <taxon>Panagrolaimidae</taxon>
        <taxon>Panagrolaimus</taxon>
    </lineage>
</organism>
<dbReference type="NCBIfam" id="NF002148">
    <property type="entry name" value="PRK00982.1-2"/>
    <property type="match status" value="1"/>
</dbReference>
<protein>
    <recommendedName>
        <fullName evidence="14">Acyl carrier protein</fullName>
    </recommendedName>
</protein>
<evidence type="ECO:0000256" key="9">
    <source>
        <dbReference type="ARBA" id="ARBA00022946"/>
    </source>
</evidence>
<comment type="subcellular location">
    <subcellularLocation>
        <location evidence="1">Mitochondrion</location>
    </subcellularLocation>
</comment>
<keyword evidence="12" id="KW-0496">Mitochondrion</keyword>
<keyword evidence="16" id="KW-1185">Reference proteome</keyword>
<evidence type="ECO:0000313" key="16">
    <source>
        <dbReference type="Proteomes" id="UP000887578"/>
    </source>
</evidence>
<dbReference type="PROSITE" id="PS50075">
    <property type="entry name" value="CARRIER"/>
    <property type="match status" value="1"/>
</dbReference>
<evidence type="ECO:0000256" key="7">
    <source>
        <dbReference type="ARBA" id="ARBA00022553"/>
    </source>
</evidence>
<keyword evidence="5 14" id="KW-0596">Phosphopantetheine</keyword>
<dbReference type="Pfam" id="PF00550">
    <property type="entry name" value="PP-binding"/>
    <property type="match status" value="1"/>
</dbReference>
<evidence type="ECO:0000256" key="13">
    <source>
        <dbReference type="ARBA" id="ARBA00023160"/>
    </source>
</evidence>
<feature type="domain" description="Carrier" evidence="15">
    <location>
        <begin position="80"/>
        <end position="155"/>
    </location>
</feature>
<dbReference type="GO" id="GO:0005739">
    <property type="term" value="C:mitochondrion"/>
    <property type="evidence" value="ECO:0007669"/>
    <property type="project" value="UniProtKB-SubCell"/>
</dbReference>
<keyword evidence="8" id="KW-0276">Fatty acid metabolism</keyword>
<keyword evidence="6 14" id="KW-0444">Lipid biosynthesis</keyword>
<evidence type="ECO:0000256" key="12">
    <source>
        <dbReference type="ARBA" id="ARBA00023128"/>
    </source>
</evidence>
<dbReference type="PANTHER" id="PTHR20863:SF28">
    <property type="entry name" value="ACYL CARRIER PROTEIN, MITOCHONDRIAL"/>
    <property type="match status" value="1"/>
</dbReference>
<comment type="pathway">
    <text evidence="2">Lipid metabolism; fatty acid biosynthesis.</text>
</comment>
<evidence type="ECO:0000256" key="5">
    <source>
        <dbReference type="ARBA" id="ARBA00022450"/>
    </source>
</evidence>
<dbReference type="InterPro" id="IPR036736">
    <property type="entry name" value="ACP-like_sf"/>
</dbReference>
<evidence type="ECO:0000256" key="1">
    <source>
        <dbReference type="ARBA" id="ARBA00004173"/>
    </source>
</evidence>
<comment type="similarity">
    <text evidence="3">Belongs to the acyl carrier protein (ACP) family.</text>
</comment>
<evidence type="ECO:0000256" key="8">
    <source>
        <dbReference type="ARBA" id="ARBA00022832"/>
    </source>
</evidence>
<reference evidence="17" key="1">
    <citation type="submission" date="2022-11" db="UniProtKB">
        <authorList>
            <consortium name="WormBaseParasite"/>
        </authorList>
    </citation>
    <scope>IDENTIFICATION</scope>
</reference>
<keyword evidence="11" id="KW-0443">Lipid metabolism</keyword>
<dbReference type="FunFam" id="1.10.1200.10:FF:000003">
    <property type="entry name" value="Acyl carrier protein"/>
    <property type="match status" value="1"/>
</dbReference>
<dbReference type="PANTHER" id="PTHR20863">
    <property type="entry name" value="ACYL CARRIER PROTEIN"/>
    <property type="match status" value="1"/>
</dbReference>
<dbReference type="WBParaSite" id="PDA_v2.g26568.t1">
    <property type="protein sequence ID" value="PDA_v2.g26568.t1"/>
    <property type="gene ID" value="PDA_v2.g26568"/>
</dbReference>
<dbReference type="Gene3D" id="1.10.1200.10">
    <property type="entry name" value="ACP-like"/>
    <property type="match status" value="1"/>
</dbReference>
<keyword evidence="4" id="KW-0813">Transport</keyword>
<evidence type="ECO:0000256" key="4">
    <source>
        <dbReference type="ARBA" id="ARBA00022448"/>
    </source>
</evidence>
<dbReference type="Proteomes" id="UP000887578">
    <property type="component" value="Unplaced"/>
</dbReference>
<dbReference type="GO" id="GO:0000035">
    <property type="term" value="F:acyl binding"/>
    <property type="evidence" value="ECO:0007669"/>
    <property type="project" value="TreeGrafter"/>
</dbReference>
<dbReference type="SUPFAM" id="SSF47336">
    <property type="entry name" value="ACP-like"/>
    <property type="match status" value="1"/>
</dbReference>
<evidence type="ECO:0000313" key="17">
    <source>
        <dbReference type="WBParaSite" id="PDA_v2.g26568.t1"/>
    </source>
</evidence>
<keyword evidence="9" id="KW-0809">Transit peptide</keyword>
<dbReference type="AlphaFoldDB" id="A0A914QH15"/>
<keyword evidence="13 14" id="KW-0275">Fatty acid biosynthesis</keyword>
<evidence type="ECO:0000259" key="15">
    <source>
        <dbReference type="PROSITE" id="PS50075"/>
    </source>
</evidence>
<evidence type="ECO:0000256" key="2">
    <source>
        <dbReference type="ARBA" id="ARBA00005194"/>
    </source>
</evidence>
<keyword evidence="10" id="KW-0249">Electron transport</keyword>
<comment type="function">
    <text evidence="14">Carrier of the growing fatty acid chain in fatty acid biosynthesis.</text>
</comment>
<dbReference type="GO" id="GO:0000036">
    <property type="term" value="F:acyl carrier activity"/>
    <property type="evidence" value="ECO:0007669"/>
    <property type="project" value="TreeGrafter"/>
</dbReference>
<evidence type="ECO:0000256" key="10">
    <source>
        <dbReference type="ARBA" id="ARBA00022982"/>
    </source>
</evidence>
<evidence type="ECO:0000256" key="14">
    <source>
        <dbReference type="RuleBase" id="RU000722"/>
    </source>
</evidence>
<evidence type="ECO:0000256" key="6">
    <source>
        <dbReference type="ARBA" id="ARBA00022516"/>
    </source>
</evidence>